<feature type="domain" description="Acyltransferase 3" evidence="2">
    <location>
        <begin position="10"/>
        <end position="328"/>
    </location>
</feature>
<dbReference type="InterPro" id="IPR002656">
    <property type="entry name" value="Acyl_transf_3_dom"/>
</dbReference>
<feature type="transmembrane region" description="Helical" evidence="1">
    <location>
        <begin position="249"/>
        <end position="269"/>
    </location>
</feature>
<keyword evidence="1" id="KW-0812">Transmembrane</keyword>
<evidence type="ECO:0000256" key="1">
    <source>
        <dbReference type="SAM" id="Phobius"/>
    </source>
</evidence>
<feature type="transmembrane region" description="Helical" evidence="1">
    <location>
        <begin position="92"/>
        <end position="115"/>
    </location>
</feature>
<reference evidence="3 4" key="1">
    <citation type="submission" date="2023-02" db="EMBL/GenBank/DDBJ databases">
        <title>Comparative genome analysis of Eubacterium limosum species.</title>
        <authorList>
            <person name="Bak J.E."/>
        </authorList>
    </citation>
    <scope>NUCLEOTIDE SEQUENCE [LARGE SCALE GENOMIC DNA]</scope>
    <source>
        <strain evidence="3 4">KGMB01548</strain>
    </source>
</reference>
<feature type="transmembrane region" description="Helical" evidence="1">
    <location>
        <begin position="223"/>
        <end position="243"/>
    </location>
</feature>
<proteinExistence type="predicted"/>
<feature type="transmembrane region" description="Helical" evidence="1">
    <location>
        <begin position="315"/>
        <end position="337"/>
    </location>
</feature>
<dbReference type="InterPro" id="IPR050879">
    <property type="entry name" value="Acyltransferase_3"/>
</dbReference>
<keyword evidence="3" id="KW-0012">Acyltransferase</keyword>
<dbReference type="GO" id="GO:0016746">
    <property type="term" value="F:acyltransferase activity"/>
    <property type="evidence" value="ECO:0007669"/>
    <property type="project" value="UniProtKB-KW"/>
</dbReference>
<keyword evidence="3" id="KW-0808">Transferase</keyword>
<dbReference type="PANTHER" id="PTHR23028">
    <property type="entry name" value="ACETYLTRANSFERASE"/>
    <property type="match status" value="1"/>
</dbReference>
<keyword evidence="1" id="KW-1133">Transmembrane helix</keyword>
<dbReference type="RefSeq" id="WP_227209297.1">
    <property type="nucleotide sequence ID" value="NZ_JAJCLO010000023.1"/>
</dbReference>
<keyword evidence="4" id="KW-1185">Reference proteome</keyword>
<dbReference type="Proteomes" id="UP001215087">
    <property type="component" value="Unassembled WGS sequence"/>
</dbReference>
<evidence type="ECO:0000313" key="3">
    <source>
        <dbReference type="EMBL" id="MDE1472693.1"/>
    </source>
</evidence>
<feature type="transmembrane region" description="Helical" evidence="1">
    <location>
        <begin position="20"/>
        <end position="41"/>
    </location>
</feature>
<evidence type="ECO:0000313" key="4">
    <source>
        <dbReference type="Proteomes" id="UP001215087"/>
    </source>
</evidence>
<keyword evidence="1" id="KW-0472">Membrane</keyword>
<gene>
    <name evidence="3" type="ORF">PTZ04_20745</name>
</gene>
<protein>
    <submittedName>
        <fullName evidence="3">Acyltransferase</fullName>
    </submittedName>
</protein>
<feature type="transmembrane region" description="Helical" evidence="1">
    <location>
        <begin position="276"/>
        <end position="295"/>
    </location>
</feature>
<comment type="caution">
    <text evidence="3">The sequence shown here is derived from an EMBL/GenBank/DDBJ whole genome shotgun (WGS) entry which is preliminary data.</text>
</comment>
<organism evidence="3 4">
    <name type="scientific">Eubacterium limosum</name>
    <dbReference type="NCBI Taxonomy" id="1736"/>
    <lineage>
        <taxon>Bacteria</taxon>
        <taxon>Bacillati</taxon>
        <taxon>Bacillota</taxon>
        <taxon>Clostridia</taxon>
        <taxon>Eubacteriales</taxon>
        <taxon>Eubacteriaceae</taxon>
        <taxon>Eubacterium</taxon>
    </lineage>
</organism>
<feature type="transmembrane region" description="Helical" evidence="1">
    <location>
        <begin position="192"/>
        <end position="211"/>
    </location>
</feature>
<dbReference type="EMBL" id="JAQSVD010000018">
    <property type="protein sequence ID" value="MDE1472693.1"/>
    <property type="molecule type" value="Genomic_DNA"/>
</dbReference>
<sequence length="351" mass="40796">MSDEEKIKIKGLDSTRGIAACGIVYFHIWVLYQFGGCYWVVDKIAINLDSFVRFFFMLSSFVMMCGYEKVLLKSENHLRNFYVKRYFKIAPLFYLACAIQFCMDYFQGIKAFNPFNFITTGSLLFGLLPTNQEPILGGSWAIGIEWLFYLIFPFLLIYSRNRYLLIGGFTLSLFLTNFYNCVVPVDFVNRHINLIIYIPYFLCGMIIYYAIPKIKSIKKYRFFEIPYFFLLISIAVLLMKIEFLSRDVVLLFTFSALIIGAVYGYSCLIDNPLTRFLGSISYGIYLFHMIVLQILDKVGMITIIKTYISNRTLAYFFLGVVTLAITSFVAYCATKFVEAPFVKYSKKFLKM</sequence>
<accession>A0ABT5UUT7</accession>
<name>A0ABT5UUT7_EUBLI</name>
<evidence type="ECO:0000259" key="2">
    <source>
        <dbReference type="Pfam" id="PF01757"/>
    </source>
</evidence>
<dbReference type="Pfam" id="PF01757">
    <property type="entry name" value="Acyl_transf_3"/>
    <property type="match status" value="1"/>
</dbReference>
<feature type="transmembrane region" description="Helical" evidence="1">
    <location>
        <begin position="163"/>
        <end position="180"/>
    </location>
</feature>
<feature type="transmembrane region" description="Helical" evidence="1">
    <location>
        <begin position="53"/>
        <end position="72"/>
    </location>
</feature>
<feature type="transmembrane region" description="Helical" evidence="1">
    <location>
        <begin position="135"/>
        <end position="156"/>
    </location>
</feature>